<gene>
    <name evidence="6" type="ORF">CAZ10_15805</name>
    <name evidence="7" type="ORF">DT376_06480</name>
    <name evidence="5" type="ORF">GUL26_28080</name>
    <name evidence="8" type="ORF">IPC1295_26010</name>
</gene>
<reference evidence="8 11" key="2">
    <citation type="submission" date="2017-08" db="EMBL/GenBank/DDBJ databases">
        <authorList>
            <person name="Feschi L."/>
            <person name="Jeukens J."/>
            <person name="Emond-Rheault J.-G."/>
            <person name="Kukavica-Ibrulj I."/>
            <person name="Boyle B."/>
            <person name="Levesque R.C."/>
        </authorList>
    </citation>
    <scope>NUCLEOTIDE SEQUENCE [LARGE SCALE GENOMIC DNA]</scope>
    <source>
        <strain evidence="8 11">PA-W36</strain>
    </source>
</reference>
<evidence type="ECO:0000256" key="2">
    <source>
        <dbReference type="ARBA" id="ARBA00023125"/>
    </source>
</evidence>
<organism evidence="8 11">
    <name type="scientific">Pseudomonas aeruginosa</name>
    <dbReference type="NCBI Taxonomy" id="287"/>
    <lineage>
        <taxon>Bacteria</taxon>
        <taxon>Pseudomonadati</taxon>
        <taxon>Pseudomonadota</taxon>
        <taxon>Gammaproteobacteria</taxon>
        <taxon>Pseudomonadales</taxon>
        <taxon>Pseudomonadaceae</taxon>
        <taxon>Pseudomonas</taxon>
    </lineage>
</organism>
<dbReference type="EMBL" id="NSNE01000019">
    <property type="protein sequence ID" value="RPM08597.1"/>
    <property type="molecule type" value="Genomic_DNA"/>
</dbReference>
<dbReference type="Proteomes" id="UP000284767">
    <property type="component" value="Unassembled WGS sequence"/>
</dbReference>
<evidence type="ECO:0000313" key="11">
    <source>
        <dbReference type="Proteomes" id="UP000284767"/>
    </source>
</evidence>
<keyword evidence="2" id="KW-0238">DNA-binding</keyword>
<evidence type="ECO:0000313" key="7">
    <source>
        <dbReference type="EMBL" id="RCI75657.1"/>
    </source>
</evidence>
<dbReference type="Gene3D" id="1.20.120.530">
    <property type="entry name" value="GntR ligand-binding domain-like"/>
    <property type="match status" value="1"/>
</dbReference>
<reference evidence="5" key="5">
    <citation type="submission" date="2020-01" db="EMBL/GenBank/DDBJ databases">
        <title>Bacteria Cultured from War Wounds Associated with the Conflict in Eastern Ukraine.</title>
        <authorList>
            <person name="Snesrud E."/>
            <person name="Galac M.R."/>
            <person name="Mc Gann P."/>
            <person name="Valentine K."/>
            <person name="Viacheslav K."/>
        </authorList>
    </citation>
    <scope>NUCLEOTIDE SEQUENCE</scope>
    <source>
        <strain evidence="5">VNMU148</strain>
    </source>
</reference>
<dbReference type="eggNOG" id="COG1802">
    <property type="taxonomic scope" value="Bacteria"/>
</dbReference>
<accession>A0A1S1BXC2</accession>
<dbReference type="Proteomes" id="UP000644192">
    <property type="component" value="Unassembled WGS sequence"/>
</dbReference>
<dbReference type="EMBL" id="WXZT01000025">
    <property type="protein sequence ID" value="MZZ16131.1"/>
    <property type="molecule type" value="Genomic_DNA"/>
</dbReference>
<dbReference type="SUPFAM" id="SSF46785">
    <property type="entry name" value="Winged helix' DNA-binding domain"/>
    <property type="match status" value="1"/>
</dbReference>
<name>A0A069QC70_PSEAI</name>
<dbReference type="EMBL" id="NFFZ01000007">
    <property type="protein sequence ID" value="OTI61339.1"/>
    <property type="molecule type" value="Genomic_DNA"/>
</dbReference>
<evidence type="ECO:0000259" key="4">
    <source>
        <dbReference type="PROSITE" id="PS50949"/>
    </source>
</evidence>
<dbReference type="Pfam" id="PF00392">
    <property type="entry name" value="GntR"/>
    <property type="match status" value="1"/>
</dbReference>
<dbReference type="RefSeq" id="WP_003117208.1">
    <property type="nucleotide sequence ID" value="NZ_AP014839.1"/>
</dbReference>
<keyword evidence="1" id="KW-0805">Transcription regulation</keyword>
<sequence>MVGFEARTQQGAALRPTSHFVYESIYTAILEKRLAPAAKLSKETLGQIFRVSNGTIQRALTRLAEDGAVVMPPKEVASVARPDERQARQVLDARLLVESEVVRQLPAGLDPAALAELRALVDEEQACLAARDSAGLIRLAGRFHLRLAELTENPLLQGFVRGLVARASLDIALNKGAVYTAEACAAQRALLDALEDGDSAAAAALMDAYLRGLFARMRFLPPPTTDLREAFGMKAPRGEKRRRA</sequence>
<protein>
    <submittedName>
        <fullName evidence="5">FCD domain-containing protein</fullName>
    </submittedName>
    <submittedName>
        <fullName evidence="6 8">Transcriptional regulator</fullName>
    </submittedName>
</protein>
<evidence type="ECO:0000313" key="9">
    <source>
        <dbReference type="Proteomes" id="UP000194857"/>
    </source>
</evidence>
<evidence type="ECO:0000313" key="5">
    <source>
        <dbReference type="EMBL" id="MZZ16131.1"/>
    </source>
</evidence>
<dbReference type="GO" id="GO:0003677">
    <property type="term" value="F:DNA binding"/>
    <property type="evidence" value="ECO:0007669"/>
    <property type="project" value="UniProtKB-KW"/>
</dbReference>
<accession>A0A069QC70</accession>
<dbReference type="GO" id="GO:0003700">
    <property type="term" value="F:DNA-binding transcription factor activity"/>
    <property type="evidence" value="ECO:0007669"/>
    <property type="project" value="InterPro"/>
</dbReference>
<dbReference type="InterPro" id="IPR036390">
    <property type="entry name" value="WH_DNA-bd_sf"/>
</dbReference>
<evidence type="ECO:0000313" key="8">
    <source>
        <dbReference type="EMBL" id="RPM08597.1"/>
    </source>
</evidence>
<dbReference type="SMART" id="SM00895">
    <property type="entry name" value="FCD"/>
    <property type="match status" value="1"/>
</dbReference>
<reference evidence="7 10" key="3">
    <citation type="submission" date="2018-07" db="EMBL/GenBank/DDBJ databases">
        <title>Mechanisms of high-level aminoglycoside resistance among Gram-negative pathogens in Brazil.</title>
        <authorList>
            <person name="Ballaben A.S."/>
            <person name="Darini A.L.C."/>
            <person name="Doi Y."/>
        </authorList>
    </citation>
    <scope>NUCLEOTIDE SEQUENCE [LARGE SCALE GENOMIC DNA]</scope>
    <source>
        <strain evidence="7 10">B2-305</strain>
    </source>
</reference>
<reference evidence="8 11" key="4">
    <citation type="submission" date="2019-01" db="EMBL/GenBank/DDBJ databases">
        <title>The Pseudomonas aeruginosa pan-genome provides new insights on its population structure, horizontal gene transfer and pathogenicity.</title>
        <authorList>
            <person name="Freschi L."/>
            <person name="Vincent A.T."/>
            <person name="Jeukens J."/>
            <person name="Emond-Rheault J.-G."/>
            <person name="Kukavica-Ibrulj I."/>
            <person name="Dupont M.-J."/>
            <person name="Charette S.J."/>
            <person name="Boyle B."/>
            <person name="Levesque R.C."/>
        </authorList>
    </citation>
    <scope>NUCLEOTIDE SEQUENCE [LARGE SCALE GENOMIC DNA]</scope>
    <source>
        <strain evidence="8 11">PA-W36</strain>
    </source>
</reference>
<proteinExistence type="predicted"/>
<dbReference type="InterPro" id="IPR011711">
    <property type="entry name" value="GntR_C"/>
</dbReference>
<dbReference type="Pfam" id="PF07729">
    <property type="entry name" value="FCD"/>
    <property type="match status" value="1"/>
</dbReference>
<dbReference type="InterPro" id="IPR008920">
    <property type="entry name" value="TF_FadR/GntR_C"/>
</dbReference>
<dbReference type="AlphaFoldDB" id="A0A069QC70"/>
<evidence type="ECO:0000256" key="1">
    <source>
        <dbReference type="ARBA" id="ARBA00023015"/>
    </source>
</evidence>
<feature type="domain" description="HTH gntR-type" evidence="4">
    <location>
        <begin position="15"/>
        <end position="82"/>
    </location>
</feature>
<dbReference type="Proteomes" id="UP000194857">
    <property type="component" value="Unassembled WGS sequence"/>
</dbReference>
<dbReference type="SUPFAM" id="SSF48008">
    <property type="entry name" value="GntR ligand-binding domain-like"/>
    <property type="match status" value="1"/>
</dbReference>
<dbReference type="PANTHER" id="PTHR43537:SF53">
    <property type="entry name" value="HTH-TYPE TRANSCRIPTIONAL REPRESSOR NANR"/>
    <property type="match status" value="1"/>
</dbReference>
<dbReference type="Gene3D" id="1.10.10.10">
    <property type="entry name" value="Winged helix-like DNA-binding domain superfamily/Winged helix DNA-binding domain"/>
    <property type="match status" value="1"/>
</dbReference>
<dbReference type="EMBL" id="QORE01000139">
    <property type="protein sequence ID" value="RCI75657.1"/>
    <property type="molecule type" value="Genomic_DNA"/>
</dbReference>
<comment type="caution">
    <text evidence="8">The sequence shown here is derived from an EMBL/GenBank/DDBJ whole genome shotgun (WGS) entry which is preliminary data.</text>
</comment>
<dbReference type="InterPro" id="IPR000524">
    <property type="entry name" value="Tscrpt_reg_HTH_GntR"/>
</dbReference>
<evidence type="ECO:0000256" key="3">
    <source>
        <dbReference type="ARBA" id="ARBA00023163"/>
    </source>
</evidence>
<dbReference type="Proteomes" id="UP000253594">
    <property type="component" value="Unassembled WGS sequence"/>
</dbReference>
<evidence type="ECO:0000313" key="6">
    <source>
        <dbReference type="EMBL" id="OTI61339.1"/>
    </source>
</evidence>
<evidence type="ECO:0000313" key="10">
    <source>
        <dbReference type="Proteomes" id="UP000253594"/>
    </source>
</evidence>
<keyword evidence="3" id="KW-0804">Transcription</keyword>
<dbReference type="PROSITE" id="PS50949">
    <property type="entry name" value="HTH_GNTR"/>
    <property type="match status" value="1"/>
</dbReference>
<reference evidence="6 9" key="1">
    <citation type="submission" date="2017-05" db="EMBL/GenBank/DDBJ databases">
        <authorList>
            <person name="Song R."/>
            <person name="Chenine A.L."/>
            <person name="Ruprecht R.M."/>
        </authorList>
    </citation>
    <scope>NUCLEOTIDE SEQUENCE [LARGE SCALE GENOMIC DNA]</scope>
    <source>
        <strain evidence="6 9">S567_C10_BS</strain>
    </source>
</reference>
<dbReference type="PANTHER" id="PTHR43537">
    <property type="entry name" value="TRANSCRIPTIONAL REGULATOR, GNTR FAMILY"/>
    <property type="match status" value="1"/>
</dbReference>
<dbReference type="InterPro" id="IPR036388">
    <property type="entry name" value="WH-like_DNA-bd_sf"/>
</dbReference>